<dbReference type="FunFam" id="3.90.1170.20:FF:000001">
    <property type="entry name" value="Nicotinate-nucleotide diphosphorylase (Carboxylating)"/>
    <property type="match status" value="1"/>
</dbReference>
<comment type="similarity">
    <text evidence="2">Belongs to the NadC/ModD family.</text>
</comment>
<feature type="domain" description="Quinolinate phosphoribosyl transferase N-terminal" evidence="9">
    <location>
        <begin position="143"/>
        <end position="228"/>
    </location>
</feature>
<evidence type="ECO:0000313" key="10">
    <source>
        <dbReference type="EnsemblPlants" id="Kaladp0039s0536.1.v1.1"/>
    </source>
</evidence>
<dbReference type="Pfam" id="PF01729">
    <property type="entry name" value="QRPTase_C"/>
    <property type="match status" value="1"/>
</dbReference>
<dbReference type="GO" id="GO:0034213">
    <property type="term" value="P:quinolinate catabolic process"/>
    <property type="evidence" value="ECO:0007669"/>
    <property type="project" value="TreeGrafter"/>
</dbReference>
<protein>
    <recommendedName>
        <fullName evidence="3">nicotinate-nucleotide diphosphorylase (carboxylating)</fullName>
        <ecNumber evidence="3">2.4.2.19</ecNumber>
    </recommendedName>
</protein>
<evidence type="ECO:0000256" key="5">
    <source>
        <dbReference type="ARBA" id="ARBA00022676"/>
    </source>
</evidence>
<evidence type="ECO:0000256" key="1">
    <source>
        <dbReference type="ARBA" id="ARBA00004893"/>
    </source>
</evidence>
<evidence type="ECO:0000256" key="7">
    <source>
        <dbReference type="ARBA" id="ARBA00049383"/>
    </source>
</evidence>
<dbReference type="UniPathway" id="UPA00253">
    <property type="reaction ID" value="UER00331"/>
</dbReference>
<evidence type="ECO:0000256" key="3">
    <source>
        <dbReference type="ARBA" id="ARBA00011944"/>
    </source>
</evidence>
<dbReference type="EC" id="2.4.2.19" evidence="3"/>
<evidence type="ECO:0000259" key="9">
    <source>
        <dbReference type="Pfam" id="PF02749"/>
    </source>
</evidence>
<dbReference type="FunFam" id="3.20.20.70:FF:000149">
    <property type="entry name" value="Nicotinate-nucleotide pyrophosphorylase [carboxylating]"/>
    <property type="match status" value="1"/>
</dbReference>
<proteinExistence type="inferred from homology"/>
<dbReference type="Pfam" id="PF02749">
    <property type="entry name" value="QRPTase_N"/>
    <property type="match status" value="1"/>
</dbReference>
<dbReference type="PANTHER" id="PTHR32179:SF3">
    <property type="entry name" value="NICOTINATE-NUCLEOTIDE PYROPHOSPHORYLASE [CARBOXYLATING]"/>
    <property type="match status" value="1"/>
</dbReference>
<dbReference type="PANTHER" id="PTHR32179">
    <property type="entry name" value="NICOTINATE-NUCLEOTIDE PYROPHOSPHORYLASE [CARBOXYLATING]"/>
    <property type="match status" value="1"/>
</dbReference>
<feature type="domain" description="Quinolinate phosphoribosyl transferase C-terminal" evidence="8">
    <location>
        <begin position="230"/>
        <end position="411"/>
    </location>
</feature>
<evidence type="ECO:0000256" key="2">
    <source>
        <dbReference type="ARBA" id="ARBA00009400"/>
    </source>
</evidence>
<dbReference type="InterPro" id="IPR022412">
    <property type="entry name" value="Quinolinate_PRibosylTrfase_N"/>
</dbReference>
<name>A0A7N0ZVJ1_KALFE</name>
<dbReference type="Proteomes" id="UP000594263">
    <property type="component" value="Unplaced"/>
</dbReference>
<keyword evidence="4" id="KW-0662">Pyridine nucleotide biosynthesis</keyword>
<reference evidence="10" key="1">
    <citation type="submission" date="2021-01" db="UniProtKB">
        <authorList>
            <consortium name="EnsemblPlants"/>
        </authorList>
    </citation>
    <scope>IDENTIFICATION</scope>
</reference>
<keyword evidence="5" id="KW-0328">Glycosyltransferase</keyword>
<comment type="pathway">
    <text evidence="1">Cofactor biosynthesis; NAD(+) biosynthesis; nicotinate D-ribonucleotide from quinolinate: step 1/1.</text>
</comment>
<keyword evidence="6" id="KW-0808">Transferase</keyword>
<dbReference type="Gramene" id="Kaladp0039s0536.1.v1.1">
    <property type="protein sequence ID" value="Kaladp0039s0536.1.v1.1"/>
    <property type="gene ID" value="Kaladp0039s0536.v1.1"/>
</dbReference>
<dbReference type="GO" id="GO:0005737">
    <property type="term" value="C:cytoplasm"/>
    <property type="evidence" value="ECO:0007669"/>
    <property type="project" value="TreeGrafter"/>
</dbReference>
<dbReference type="InterPro" id="IPR027277">
    <property type="entry name" value="NadC/ModD"/>
</dbReference>
<dbReference type="InterPro" id="IPR036068">
    <property type="entry name" value="Nicotinate_pribotase-like_C"/>
</dbReference>
<dbReference type="InterPro" id="IPR004393">
    <property type="entry name" value="NadC"/>
</dbReference>
<dbReference type="InterPro" id="IPR037128">
    <property type="entry name" value="Quinolinate_PRibosylTase_N_sf"/>
</dbReference>
<keyword evidence="11" id="KW-1185">Reference proteome</keyword>
<evidence type="ECO:0000256" key="6">
    <source>
        <dbReference type="ARBA" id="ARBA00022679"/>
    </source>
</evidence>
<evidence type="ECO:0000256" key="4">
    <source>
        <dbReference type="ARBA" id="ARBA00022642"/>
    </source>
</evidence>
<evidence type="ECO:0000259" key="8">
    <source>
        <dbReference type="Pfam" id="PF01729"/>
    </source>
</evidence>
<dbReference type="EnsemblPlants" id="Kaladp0039s0536.1.v1.1">
    <property type="protein sequence ID" value="Kaladp0039s0536.1.v1.1"/>
    <property type="gene ID" value="Kaladp0039s0536.v1.1"/>
</dbReference>
<dbReference type="NCBIfam" id="TIGR00078">
    <property type="entry name" value="nadC"/>
    <property type="match status" value="1"/>
</dbReference>
<comment type="catalytic activity">
    <reaction evidence="7">
        <text>nicotinate beta-D-ribonucleotide + CO2 + diphosphate = quinolinate + 5-phospho-alpha-D-ribose 1-diphosphate + 2 H(+)</text>
        <dbReference type="Rhea" id="RHEA:12733"/>
        <dbReference type="ChEBI" id="CHEBI:15378"/>
        <dbReference type="ChEBI" id="CHEBI:16526"/>
        <dbReference type="ChEBI" id="CHEBI:29959"/>
        <dbReference type="ChEBI" id="CHEBI:33019"/>
        <dbReference type="ChEBI" id="CHEBI:57502"/>
        <dbReference type="ChEBI" id="CHEBI:58017"/>
        <dbReference type="EC" id="2.4.2.19"/>
    </reaction>
    <physiologicalReaction direction="right-to-left" evidence="7">
        <dbReference type="Rhea" id="RHEA:12735"/>
    </physiologicalReaction>
</comment>
<dbReference type="OMA" id="LCGQPWF"/>
<dbReference type="AlphaFoldDB" id="A0A7N0ZVJ1"/>
<dbReference type="Gene3D" id="3.90.1170.20">
    <property type="entry name" value="Quinolinate phosphoribosyl transferase, N-terminal domain"/>
    <property type="match status" value="1"/>
</dbReference>
<evidence type="ECO:0000313" key="11">
    <source>
        <dbReference type="Proteomes" id="UP000594263"/>
    </source>
</evidence>
<dbReference type="GO" id="GO:0009435">
    <property type="term" value="P:NAD+ biosynthetic process"/>
    <property type="evidence" value="ECO:0007669"/>
    <property type="project" value="UniProtKB-UniPathway"/>
</dbReference>
<dbReference type="SUPFAM" id="SSF54675">
    <property type="entry name" value="Nicotinate/Quinolinate PRTase N-terminal domain-like"/>
    <property type="match status" value="1"/>
</dbReference>
<organism evidence="10 11">
    <name type="scientific">Kalanchoe fedtschenkoi</name>
    <name type="common">Lavender scallops</name>
    <name type="synonym">South American air plant</name>
    <dbReference type="NCBI Taxonomy" id="63787"/>
    <lineage>
        <taxon>Eukaryota</taxon>
        <taxon>Viridiplantae</taxon>
        <taxon>Streptophyta</taxon>
        <taxon>Embryophyta</taxon>
        <taxon>Tracheophyta</taxon>
        <taxon>Spermatophyta</taxon>
        <taxon>Magnoliopsida</taxon>
        <taxon>eudicotyledons</taxon>
        <taxon>Gunneridae</taxon>
        <taxon>Pentapetalae</taxon>
        <taxon>Saxifragales</taxon>
        <taxon>Crassulaceae</taxon>
        <taxon>Kalanchoe</taxon>
    </lineage>
</organism>
<dbReference type="SUPFAM" id="SSF51690">
    <property type="entry name" value="Nicotinate/Quinolinate PRTase C-terminal domain-like"/>
    <property type="match status" value="1"/>
</dbReference>
<dbReference type="Gene3D" id="3.20.20.70">
    <property type="entry name" value="Aldolase class I"/>
    <property type="match status" value="1"/>
</dbReference>
<dbReference type="InterPro" id="IPR013785">
    <property type="entry name" value="Aldolase_TIM"/>
</dbReference>
<dbReference type="GO" id="GO:0004514">
    <property type="term" value="F:nicotinate-nucleotide diphosphorylase (carboxylating) activity"/>
    <property type="evidence" value="ECO:0007669"/>
    <property type="project" value="UniProtKB-EC"/>
</dbReference>
<accession>A0A7N0ZVJ1</accession>
<sequence>MARCSSLPHFQSFNFILISHVRGKNVFEVGNCSSVQITISLTQLRPNSHSNWADPLYISSAMTSALYHYRRSIIGVGQWRSLISSKPIFCNNSLRIVQISTEATMNGDLWTETCSVKPPSHPTYDLKGIIKLALQEDSGDRGDVTSLATVPDDVETEAQFLVKEDGVVAGIALADMIFNEVDPSLKVEWTQKDGDYVHKGLKLGKVYGRAHKIVVAERVVLNFMQRMSGIATLTKAMADAAYPARILETRKTAPCLRSVDKWAVLIGGGQNHRMGLFDMVLIKDNHVSIAGGIKNALKSVDSYLQEKNLQMEVEIETRTLEEVKEAVEYASQTESSLTRIMLDNMVVPLPNGDIDVSMLKEAVALIDGRFETEASGNVTIETVHKIGQTGVTFISSGALTHSVKALDISLKIDTELALQVGRRTNRA</sequence>
<dbReference type="CDD" id="cd01572">
    <property type="entry name" value="QPRTase"/>
    <property type="match status" value="1"/>
</dbReference>
<dbReference type="InterPro" id="IPR002638">
    <property type="entry name" value="Quinolinate_PRibosylTrfase_C"/>
</dbReference>